<proteinExistence type="predicted"/>
<keyword evidence="2 4" id="KW-0863">Zinc-finger</keyword>
<dbReference type="AlphaFoldDB" id="A0A6N2AVX3"/>
<evidence type="ECO:0000256" key="1">
    <source>
        <dbReference type="ARBA" id="ARBA00022723"/>
    </source>
</evidence>
<evidence type="ECO:0000256" key="4">
    <source>
        <dbReference type="PROSITE-ProRule" id="PRU00325"/>
    </source>
</evidence>
<accession>A0A6N2AVX3</accession>
<dbReference type="EMBL" id="RXGB01007751">
    <property type="protein sequence ID" value="TMW85151.1"/>
    <property type="molecule type" value="Genomic_DNA"/>
</dbReference>
<dbReference type="InterPro" id="IPR006564">
    <property type="entry name" value="Znf_PMZ"/>
</dbReference>
<organism evidence="6">
    <name type="scientific">Solanum chilense</name>
    <name type="common">Tomato</name>
    <name type="synonym">Lycopersicon chilense</name>
    <dbReference type="NCBI Taxonomy" id="4083"/>
    <lineage>
        <taxon>Eukaryota</taxon>
        <taxon>Viridiplantae</taxon>
        <taxon>Streptophyta</taxon>
        <taxon>Embryophyta</taxon>
        <taxon>Tracheophyta</taxon>
        <taxon>Spermatophyta</taxon>
        <taxon>Magnoliopsida</taxon>
        <taxon>eudicotyledons</taxon>
        <taxon>Gunneridae</taxon>
        <taxon>Pentapetalae</taxon>
        <taxon>asterids</taxon>
        <taxon>lamiids</taxon>
        <taxon>Solanales</taxon>
        <taxon>Solanaceae</taxon>
        <taxon>Solanoideae</taxon>
        <taxon>Solaneae</taxon>
        <taxon>Solanum</taxon>
        <taxon>Solanum subgen. Lycopersicon</taxon>
    </lineage>
</organism>
<evidence type="ECO:0000256" key="2">
    <source>
        <dbReference type="ARBA" id="ARBA00022771"/>
    </source>
</evidence>
<dbReference type="InterPro" id="IPR007527">
    <property type="entry name" value="Znf_SWIM"/>
</dbReference>
<comment type="caution">
    <text evidence="6">The sequence shown here is derived from an EMBL/GenBank/DDBJ whole genome shotgun (WGS) entry which is preliminary data.</text>
</comment>
<evidence type="ECO:0000313" key="6">
    <source>
        <dbReference type="EMBL" id="TMW85151.1"/>
    </source>
</evidence>
<evidence type="ECO:0000259" key="5">
    <source>
        <dbReference type="PROSITE" id="PS50966"/>
    </source>
</evidence>
<reference evidence="6" key="1">
    <citation type="submission" date="2019-05" db="EMBL/GenBank/DDBJ databases">
        <title>The de novo reference genome and transcriptome assemblies of the wild tomato species Solanum chilense.</title>
        <authorList>
            <person name="Stam R."/>
            <person name="Nosenko T."/>
            <person name="Hoerger A.C."/>
            <person name="Stephan W."/>
            <person name="Seidel M.A."/>
            <person name="Kuhn J.M.M."/>
            <person name="Haberer G."/>
            <person name="Tellier A."/>
        </authorList>
    </citation>
    <scope>NUCLEOTIDE SEQUENCE</scope>
    <source>
        <tissue evidence="6">Mature leaves</tissue>
    </source>
</reference>
<dbReference type="PROSITE" id="PS50966">
    <property type="entry name" value="ZF_SWIM"/>
    <property type="match status" value="1"/>
</dbReference>
<dbReference type="SMART" id="SM00575">
    <property type="entry name" value="ZnF_PMZ"/>
    <property type="match status" value="1"/>
</dbReference>
<sequence length="123" mass="14174">MIEGNSLYVENVNGDNNQFTTFNACVTAYVDLLQKSCSCIEYDLIKIPCAHAMTALRQKHENEHEELLNVKIYPPLVDIKLGRKIRKRVKSIDENFKSKRRNKCSICKRTGHKRTTCVNKNTS</sequence>
<evidence type="ECO:0000256" key="3">
    <source>
        <dbReference type="ARBA" id="ARBA00022833"/>
    </source>
</evidence>
<keyword evidence="1" id="KW-0479">Metal-binding</keyword>
<protein>
    <recommendedName>
        <fullName evidence="5">SWIM-type domain-containing protein</fullName>
    </recommendedName>
</protein>
<feature type="domain" description="SWIM-type" evidence="5">
    <location>
        <begin position="22"/>
        <end position="60"/>
    </location>
</feature>
<dbReference type="Pfam" id="PF04434">
    <property type="entry name" value="SWIM"/>
    <property type="match status" value="1"/>
</dbReference>
<gene>
    <name evidence="6" type="ORF">EJD97_023690</name>
</gene>
<keyword evidence="3" id="KW-0862">Zinc</keyword>
<name>A0A6N2AVX3_SOLCI</name>
<dbReference type="GO" id="GO:0008270">
    <property type="term" value="F:zinc ion binding"/>
    <property type="evidence" value="ECO:0007669"/>
    <property type="project" value="UniProtKB-KW"/>
</dbReference>